<sequence>MTPRKIIIDTDPGCDDVLAMLLAFSVMPEELQVLMLSVTYGNVDVENCLRNVVSLFHHIEKELEWREQTGRPLGFDTLRSRKPLVAAGPNQPLAEQMLMADFFHGRDGLGDIDVSHPHLAPTDSWDRLLKHAEQSSDTAIVAQLRKFSPLFTPSHVPAHEEILRLLRENEPNTITIVAIGPLTNLAIAAAADPETFLRVQEVVVMGGAVNEPGNITPKAEFNTFADSIAAARLYALSSPNPSTTMPPLPPGSSHTSELRPYPPSLSKRLRVTLFPLDITNYHLVTRRQFQDVADPLKAQHSPLAHWVEAWLESTFRKIESLHPDTTGDTVGLQLHDPLTIWYCMTADDPKWQLIHNEDLRIETTGQWTRGMCVTDGRSRKKRSDDDTSEQPGDHGLWLRGGAGNRLSRCLDSPGRHLFGPLMLQRIFNLQDKNAKTFV</sequence>
<reference evidence="6 7" key="1">
    <citation type="journal article" date="2016" name="Sci. Rep.">
        <title>Peltaster fructicola genome reveals evolution from an invasive phytopathogen to an ectophytic parasite.</title>
        <authorList>
            <person name="Xu C."/>
            <person name="Chen H."/>
            <person name="Gleason M.L."/>
            <person name="Xu J.R."/>
            <person name="Liu H."/>
            <person name="Zhang R."/>
            <person name="Sun G."/>
        </authorList>
    </citation>
    <scope>NUCLEOTIDE SEQUENCE [LARGE SCALE GENOMIC DNA]</scope>
    <source>
        <strain evidence="6 7">LNHT1506</strain>
    </source>
</reference>
<dbReference type="PANTHER" id="PTHR12304:SF56">
    <property type="entry name" value="HYDROLASE, PUTATIVE (AFU_ORTHOLOGUE AFUA_1G11790)-RELATED"/>
    <property type="match status" value="1"/>
</dbReference>
<comment type="similarity">
    <text evidence="1">Belongs to the IUNH family.</text>
</comment>
<feature type="domain" description="Inosine/uridine-preferring nucleoside hydrolase" evidence="5">
    <location>
        <begin position="6"/>
        <end position="382"/>
    </location>
</feature>
<keyword evidence="2" id="KW-0378">Hydrolase</keyword>
<evidence type="ECO:0000313" key="6">
    <source>
        <dbReference type="EMBL" id="QIX02092.1"/>
    </source>
</evidence>
<dbReference type="InterPro" id="IPR023186">
    <property type="entry name" value="IUNH"/>
</dbReference>
<keyword evidence="3" id="KW-0326">Glycosidase</keyword>
<gene>
    <name evidence="6" type="ORF">AMS68_007609</name>
</gene>
<name>A0A6H0Y4X9_9PEZI</name>
<dbReference type="InterPro" id="IPR036452">
    <property type="entry name" value="Ribo_hydro-like"/>
</dbReference>
<dbReference type="Pfam" id="PF01156">
    <property type="entry name" value="IU_nuc_hydro"/>
    <property type="match status" value="1"/>
</dbReference>
<evidence type="ECO:0000256" key="1">
    <source>
        <dbReference type="ARBA" id="ARBA00009176"/>
    </source>
</evidence>
<evidence type="ECO:0000313" key="7">
    <source>
        <dbReference type="Proteomes" id="UP000503462"/>
    </source>
</evidence>
<dbReference type="EMBL" id="CP051143">
    <property type="protein sequence ID" value="QIX02092.1"/>
    <property type="molecule type" value="Genomic_DNA"/>
</dbReference>
<dbReference type="GO" id="GO:0008477">
    <property type="term" value="F:purine nucleosidase activity"/>
    <property type="evidence" value="ECO:0007669"/>
    <property type="project" value="TreeGrafter"/>
</dbReference>
<accession>A0A6H0Y4X9</accession>
<dbReference type="InterPro" id="IPR001910">
    <property type="entry name" value="Inosine/uridine_hydrolase_dom"/>
</dbReference>
<feature type="region of interest" description="Disordered" evidence="4">
    <location>
        <begin position="374"/>
        <end position="399"/>
    </location>
</feature>
<protein>
    <recommendedName>
        <fullName evidence="5">Inosine/uridine-preferring nucleoside hydrolase domain-containing protein</fullName>
    </recommendedName>
</protein>
<dbReference type="Gene3D" id="3.90.245.10">
    <property type="entry name" value="Ribonucleoside hydrolase-like"/>
    <property type="match status" value="1"/>
</dbReference>
<feature type="region of interest" description="Disordered" evidence="4">
    <location>
        <begin position="240"/>
        <end position="261"/>
    </location>
</feature>
<keyword evidence="7" id="KW-1185">Reference proteome</keyword>
<evidence type="ECO:0000259" key="5">
    <source>
        <dbReference type="Pfam" id="PF01156"/>
    </source>
</evidence>
<dbReference type="OrthoDB" id="5783963at2759"/>
<proteinExistence type="inferred from homology"/>
<evidence type="ECO:0000256" key="4">
    <source>
        <dbReference type="SAM" id="MobiDB-lite"/>
    </source>
</evidence>
<evidence type="ECO:0000256" key="3">
    <source>
        <dbReference type="ARBA" id="ARBA00023295"/>
    </source>
</evidence>
<dbReference type="AlphaFoldDB" id="A0A6H0Y4X9"/>
<dbReference type="SUPFAM" id="SSF53590">
    <property type="entry name" value="Nucleoside hydrolase"/>
    <property type="match status" value="1"/>
</dbReference>
<evidence type="ECO:0000256" key="2">
    <source>
        <dbReference type="ARBA" id="ARBA00022801"/>
    </source>
</evidence>
<dbReference type="PANTHER" id="PTHR12304">
    <property type="entry name" value="INOSINE-URIDINE PREFERRING NUCLEOSIDE HYDROLASE"/>
    <property type="match status" value="1"/>
</dbReference>
<dbReference type="GO" id="GO:0006152">
    <property type="term" value="P:purine nucleoside catabolic process"/>
    <property type="evidence" value="ECO:0007669"/>
    <property type="project" value="TreeGrafter"/>
</dbReference>
<organism evidence="6 7">
    <name type="scientific">Peltaster fructicola</name>
    <dbReference type="NCBI Taxonomy" id="286661"/>
    <lineage>
        <taxon>Eukaryota</taxon>
        <taxon>Fungi</taxon>
        <taxon>Dikarya</taxon>
        <taxon>Ascomycota</taxon>
        <taxon>Pezizomycotina</taxon>
        <taxon>Dothideomycetes</taxon>
        <taxon>Dothideomycetes incertae sedis</taxon>
        <taxon>Peltaster</taxon>
    </lineage>
</organism>
<dbReference type="GO" id="GO:0005829">
    <property type="term" value="C:cytosol"/>
    <property type="evidence" value="ECO:0007669"/>
    <property type="project" value="TreeGrafter"/>
</dbReference>
<dbReference type="Proteomes" id="UP000503462">
    <property type="component" value="Chromosome 5"/>
</dbReference>